<dbReference type="Pfam" id="PF25461">
    <property type="entry name" value="Beta-barrel_SelB"/>
    <property type="match status" value="1"/>
</dbReference>
<proteinExistence type="predicted"/>
<keyword evidence="1" id="KW-0547">Nucleotide-binding</keyword>
<evidence type="ECO:0000259" key="3">
    <source>
        <dbReference type="Pfam" id="PF25461"/>
    </source>
</evidence>
<evidence type="ECO:0000313" key="5">
    <source>
        <dbReference type="Proteomes" id="UP000254765"/>
    </source>
</evidence>
<keyword evidence="2" id="KW-0342">GTP-binding</keyword>
<reference evidence="4 5" key="1">
    <citation type="submission" date="2018-06" db="EMBL/GenBank/DDBJ databases">
        <authorList>
            <consortium name="Pathogen Informatics"/>
            <person name="Doyle S."/>
        </authorList>
    </citation>
    <scope>NUCLEOTIDE SEQUENCE [LARGE SCALE GENOMIC DNA]</scope>
    <source>
        <strain evidence="4 5">NCTC10211</strain>
    </source>
</reference>
<feature type="domain" description="Selenocysteine-specific elongation factor beta-barrel" evidence="3">
    <location>
        <begin position="55"/>
        <end position="123"/>
    </location>
</feature>
<dbReference type="SUPFAM" id="SSF50465">
    <property type="entry name" value="EF-Tu/eEF-1alpha/eIF2-gamma C-terminal domain"/>
    <property type="match status" value="1"/>
</dbReference>
<name>A0A379Y7A1_SERMA</name>
<protein>
    <submittedName>
        <fullName evidence="4">SelB translation factor</fullName>
    </submittedName>
</protein>
<gene>
    <name evidence="4" type="primary">selB_3</name>
    <name evidence="4" type="ORF">NCTC10211_01043</name>
</gene>
<accession>A0A379Y7A1</accession>
<sequence>MPRIRPWNTRRPGSASRLNISGDVDKERIARGDWLLAQRRPKRRNAFWWRWRRIGPIRHWQPLHLHHAASHITGRISLLNDGLAELILDRPLWLAQNDRLVLRDIGARQTLGAARVLKLNAPKRGKRQPDYLAWLQALAQAQDDAQGAGA</sequence>
<organism evidence="4 5">
    <name type="scientific">Serratia marcescens</name>
    <dbReference type="NCBI Taxonomy" id="615"/>
    <lineage>
        <taxon>Bacteria</taxon>
        <taxon>Pseudomonadati</taxon>
        <taxon>Pseudomonadota</taxon>
        <taxon>Gammaproteobacteria</taxon>
        <taxon>Enterobacterales</taxon>
        <taxon>Yersiniaceae</taxon>
        <taxon>Serratia</taxon>
    </lineage>
</organism>
<evidence type="ECO:0000256" key="1">
    <source>
        <dbReference type="ARBA" id="ARBA00022741"/>
    </source>
</evidence>
<evidence type="ECO:0000313" key="4">
    <source>
        <dbReference type="EMBL" id="SUI41563.1"/>
    </source>
</evidence>
<dbReference type="GO" id="GO:0005525">
    <property type="term" value="F:GTP binding"/>
    <property type="evidence" value="ECO:0007669"/>
    <property type="project" value="UniProtKB-KW"/>
</dbReference>
<dbReference type="AlphaFoldDB" id="A0A379Y7A1"/>
<dbReference type="Proteomes" id="UP000254765">
    <property type="component" value="Unassembled WGS sequence"/>
</dbReference>
<dbReference type="InterPro" id="IPR009001">
    <property type="entry name" value="Transl_elong_EF1A/Init_IF2_C"/>
</dbReference>
<evidence type="ECO:0000256" key="2">
    <source>
        <dbReference type="ARBA" id="ARBA00023134"/>
    </source>
</evidence>
<dbReference type="InterPro" id="IPR057335">
    <property type="entry name" value="Beta-barrel_SelB"/>
</dbReference>
<dbReference type="EMBL" id="UGYK01000002">
    <property type="protein sequence ID" value="SUI41563.1"/>
    <property type="molecule type" value="Genomic_DNA"/>
</dbReference>